<name>A0AAV5D3R2_ELECO</name>
<keyword evidence="3" id="KW-1185">Reference proteome</keyword>
<comment type="caution">
    <text evidence="2">The sequence shown here is derived from an EMBL/GenBank/DDBJ whole genome shotgun (WGS) entry which is preliminary data.</text>
</comment>
<feature type="compositionally biased region" description="Polar residues" evidence="1">
    <location>
        <begin position="110"/>
        <end position="124"/>
    </location>
</feature>
<reference evidence="2" key="1">
    <citation type="journal article" date="2018" name="DNA Res.">
        <title>Multiple hybrid de novo genome assembly of finger millet, an orphan allotetraploid crop.</title>
        <authorList>
            <person name="Hatakeyama M."/>
            <person name="Aluri S."/>
            <person name="Balachadran M.T."/>
            <person name="Sivarajan S.R."/>
            <person name="Patrignani A."/>
            <person name="Gruter S."/>
            <person name="Poveda L."/>
            <person name="Shimizu-Inatsugi R."/>
            <person name="Baeten J."/>
            <person name="Francoijs K.J."/>
            <person name="Nataraja K.N."/>
            <person name="Reddy Y.A.N."/>
            <person name="Phadnis S."/>
            <person name="Ravikumar R.L."/>
            <person name="Schlapbach R."/>
            <person name="Sreeman S.M."/>
            <person name="Shimizu K.K."/>
        </authorList>
    </citation>
    <scope>NUCLEOTIDE SEQUENCE</scope>
</reference>
<protein>
    <submittedName>
        <fullName evidence="2">Uncharacterized protein</fullName>
    </submittedName>
</protein>
<reference evidence="2" key="2">
    <citation type="submission" date="2021-12" db="EMBL/GenBank/DDBJ databases">
        <title>Resequencing data analysis of finger millet.</title>
        <authorList>
            <person name="Hatakeyama M."/>
            <person name="Aluri S."/>
            <person name="Balachadran M.T."/>
            <person name="Sivarajan S.R."/>
            <person name="Poveda L."/>
            <person name="Shimizu-Inatsugi R."/>
            <person name="Schlapbach R."/>
            <person name="Sreeman S.M."/>
            <person name="Shimizu K.K."/>
        </authorList>
    </citation>
    <scope>NUCLEOTIDE SEQUENCE</scope>
</reference>
<sequence length="178" mass="19289">MQRISGATGAPGSAAGLGRWGVEVGGGTEDDARLLGRQGQGRSGDEAELLARQEEVMAYFFILIWRARHARNSVTQAGERISIEGLVVFLTNYVESLQRSRSPGDEVGKGNQNSQTGTRAKSTVYNSDSDLRWVPPKAGVLKINVDAAFDHESGMPRKLRLLRVSMGFSWRSVGLTAP</sequence>
<proteinExistence type="predicted"/>
<evidence type="ECO:0000256" key="1">
    <source>
        <dbReference type="SAM" id="MobiDB-lite"/>
    </source>
</evidence>
<organism evidence="2 3">
    <name type="scientific">Eleusine coracana subsp. coracana</name>
    <dbReference type="NCBI Taxonomy" id="191504"/>
    <lineage>
        <taxon>Eukaryota</taxon>
        <taxon>Viridiplantae</taxon>
        <taxon>Streptophyta</taxon>
        <taxon>Embryophyta</taxon>
        <taxon>Tracheophyta</taxon>
        <taxon>Spermatophyta</taxon>
        <taxon>Magnoliopsida</taxon>
        <taxon>Liliopsida</taxon>
        <taxon>Poales</taxon>
        <taxon>Poaceae</taxon>
        <taxon>PACMAD clade</taxon>
        <taxon>Chloridoideae</taxon>
        <taxon>Cynodonteae</taxon>
        <taxon>Eleusininae</taxon>
        <taxon>Eleusine</taxon>
    </lineage>
</organism>
<evidence type="ECO:0000313" key="3">
    <source>
        <dbReference type="Proteomes" id="UP001054889"/>
    </source>
</evidence>
<evidence type="ECO:0000313" key="2">
    <source>
        <dbReference type="EMBL" id="GJN05259.1"/>
    </source>
</evidence>
<dbReference type="Proteomes" id="UP001054889">
    <property type="component" value="Unassembled WGS sequence"/>
</dbReference>
<feature type="region of interest" description="Disordered" evidence="1">
    <location>
        <begin position="1"/>
        <end position="22"/>
    </location>
</feature>
<dbReference type="AlphaFoldDB" id="A0AAV5D3R2"/>
<feature type="region of interest" description="Disordered" evidence="1">
    <location>
        <begin position="100"/>
        <end position="124"/>
    </location>
</feature>
<gene>
    <name evidence="2" type="primary">ga22874</name>
    <name evidence="2" type="ORF">PR202_ga22874</name>
</gene>
<accession>A0AAV5D3R2</accession>
<dbReference type="EMBL" id="BQKI01000012">
    <property type="protein sequence ID" value="GJN05259.1"/>
    <property type="molecule type" value="Genomic_DNA"/>
</dbReference>